<dbReference type="NCBIfam" id="TIGR03624">
    <property type="entry name" value="putative hydrolase"/>
    <property type="match status" value="1"/>
</dbReference>
<dbReference type="InterPro" id="IPR018766">
    <property type="entry name" value="Zinicin_2"/>
</dbReference>
<feature type="region of interest" description="Disordered" evidence="1">
    <location>
        <begin position="438"/>
        <end position="488"/>
    </location>
</feature>
<keyword evidence="2" id="KW-0482">Metalloprotease</keyword>
<comment type="caution">
    <text evidence="2">The sequence shown here is derived from an EMBL/GenBank/DDBJ whole genome shotgun (WGS) entry which is preliminary data.</text>
</comment>
<protein>
    <submittedName>
        <fullName evidence="2">Zinc-dependent metalloprotease</fullName>
    </submittedName>
</protein>
<keyword evidence="2" id="KW-0645">Protease</keyword>
<feature type="compositionally biased region" description="Acidic residues" evidence="1">
    <location>
        <begin position="474"/>
        <end position="488"/>
    </location>
</feature>
<evidence type="ECO:0000313" key="3">
    <source>
        <dbReference type="Proteomes" id="UP001500166"/>
    </source>
</evidence>
<proteinExistence type="predicted"/>
<dbReference type="EMBL" id="BAAAQA010000014">
    <property type="protein sequence ID" value="GAA2115125.1"/>
    <property type="molecule type" value="Genomic_DNA"/>
</dbReference>
<keyword evidence="2" id="KW-0378">Hydrolase</keyword>
<feature type="compositionally biased region" description="Polar residues" evidence="1">
    <location>
        <begin position="448"/>
        <end position="462"/>
    </location>
</feature>
<dbReference type="Pfam" id="PF10103">
    <property type="entry name" value="Zincin_2"/>
    <property type="match status" value="1"/>
</dbReference>
<dbReference type="Proteomes" id="UP001500166">
    <property type="component" value="Unassembled WGS sequence"/>
</dbReference>
<dbReference type="PANTHER" id="PTHR39420:SF2">
    <property type="entry name" value="HYDROLASE"/>
    <property type="match status" value="1"/>
</dbReference>
<dbReference type="SUPFAM" id="SSF55486">
    <property type="entry name" value="Metalloproteases ('zincins'), catalytic domain"/>
    <property type="match status" value="1"/>
</dbReference>
<dbReference type="PANTHER" id="PTHR39420">
    <property type="match status" value="1"/>
</dbReference>
<dbReference type="InterPro" id="IPR042271">
    <property type="entry name" value="Zinicin_2_N"/>
</dbReference>
<dbReference type="RefSeq" id="WP_344224176.1">
    <property type="nucleotide sequence ID" value="NZ_BAAAQA010000014.1"/>
</dbReference>
<organism evidence="2 3">
    <name type="scientific">Kocuria atrinae</name>
    <dbReference type="NCBI Taxonomy" id="592377"/>
    <lineage>
        <taxon>Bacteria</taxon>
        <taxon>Bacillati</taxon>
        <taxon>Actinomycetota</taxon>
        <taxon>Actinomycetes</taxon>
        <taxon>Micrococcales</taxon>
        <taxon>Micrococcaceae</taxon>
        <taxon>Kocuria</taxon>
    </lineage>
</organism>
<keyword evidence="3" id="KW-1185">Reference proteome</keyword>
<name>A0ABN2XQ00_9MICC</name>
<evidence type="ECO:0000256" key="1">
    <source>
        <dbReference type="SAM" id="MobiDB-lite"/>
    </source>
</evidence>
<accession>A0ABN2XQ00</accession>
<dbReference type="GO" id="GO:0008237">
    <property type="term" value="F:metallopeptidase activity"/>
    <property type="evidence" value="ECO:0007669"/>
    <property type="project" value="UniProtKB-KW"/>
</dbReference>
<gene>
    <name evidence="2" type="ORF">GCM10009824_12890</name>
</gene>
<evidence type="ECO:0000313" key="2">
    <source>
        <dbReference type="EMBL" id="GAA2115125.1"/>
    </source>
</evidence>
<sequence>MSSNPPHDENGDNPKDPFQEMFERLLGSQGMSGENMPGGMPMNPQAMSMMFQQIQSMMSTGGTDEPVNWELARNHARQVASQKGDPSVTGKQKGAVDDAMKLAELWLTPQTAFAEPTTLPTAWSRAEWIEATAETWKEMTTPVAASVSKAMTEAMTKQLPPELSQAMGGADLSGMLSGAGSMLFGMQLGQAVGALSCEVVSSTDVGLPLSKDRSALVPSNIAEFSEGLDLPASDVMLYLGIREAAHVRLFHGAPWLRDHVLGLITKFAAGIHIDMDRIETIAQDLDPMDPSGIQDALASGVFSPQMTPDQEATLARLETILALIEGWVTRVTVASTANIPSAAALTEMMSRRRAEGGPAERTFGSLVGLELRPRRMREATAFWEHMENKRGIEERDGLWESAELLPTNEDLDDPEGFEQRRGLLTASDDEMDAALAKLLAGGYEGSENGDTADSQDSGSEGTADSAGTEGSADSGDDSPEEPGDSPKA</sequence>
<reference evidence="2 3" key="1">
    <citation type="journal article" date="2019" name="Int. J. Syst. Evol. Microbiol.">
        <title>The Global Catalogue of Microorganisms (GCM) 10K type strain sequencing project: providing services to taxonomists for standard genome sequencing and annotation.</title>
        <authorList>
            <consortium name="The Broad Institute Genomics Platform"/>
            <consortium name="The Broad Institute Genome Sequencing Center for Infectious Disease"/>
            <person name="Wu L."/>
            <person name="Ma J."/>
        </authorList>
    </citation>
    <scope>NUCLEOTIDE SEQUENCE [LARGE SCALE GENOMIC DNA]</scope>
    <source>
        <strain evidence="2 3">JCM 15914</strain>
    </source>
</reference>
<dbReference type="Gene3D" id="1.20.150.30">
    <property type="entry name" value="Zincin-like metallopeptidase, N-terminal domain"/>
    <property type="match status" value="1"/>
</dbReference>